<dbReference type="InterPro" id="IPR029044">
    <property type="entry name" value="Nucleotide-diphossugar_trans"/>
</dbReference>
<dbReference type="Proteomes" id="UP000220133">
    <property type="component" value="Chromosome"/>
</dbReference>
<accession>A0A291QSR3</accession>
<dbReference type="SUPFAM" id="SSF56784">
    <property type="entry name" value="HAD-like"/>
    <property type="match status" value="1"/>
</dbReference>
<evidence type="ECO:0000313" key="8">
    <source>
        <dbReference type="EMBL" id="ATL46913.1"/>
    </source>
</evidence>
<organism evidence="8 9">
    <name type="scientific">Chitinophaga caeni</name>
    <dbReference type="NCBI Taxonomy" id="2029983"/>
    <lineage>
        <taxon>Bacteria</taxon>
        <taxon>Pseudomonadati</taxon>
        <taxon>Bacteroidota</taxon>
        <taxon>Chitinophagia</taxon>
        <taxon>Chitinophagales</taxon>
        <taxon>Chitinophagaceae</taxon>
        <taxon>Chitinophaga</taxon>
    </lineage>
</organism>
<keyword evidence="5" id="KW-0460">Magnesium</keyword>
<dbReference type="SUPFAM" id="SSF53448">
    <property type="entry name" value="Nucleotide-diphospho-sugar transferases"/>
    <property type="match status" value="1"/>
</dbReference>
<evidence type="ECO:0000256" key="1">
    <source>
        <dbReference type="ARBA" id="ARBA00001946"/>
    </source>
</evidence>
<evidence type="ECO:0000256" key="5">
    <source>
        <dbReference type="ARBA" id="ARBA00022842"/>
    </source>
</evidence>
<dbReference type="KEGG" id="cbae:COR50_06805"/>
<dbReference type="InterPro" id="IPR023214">
    <property type="entry name" value="HAD_sf"/>
</dbReference>
<evidence type="ECO:0000256" key="6">
    <source>
        <dbReference type="SAM" id="Phobius"/>
    </source>
</evidence>
<dbReference type="InterPro" id="IPR050256">
    <property type="entry name" value="Glycosyltransferase_2"/>
</dbReference>
<protein>
    <submittedName>
        <fullName evidence="8">Glycosyl transferase family 2</fullName>
    </submittedName>
</protein>
<comment type="cofactor">
    <cofactor evidence="1">
        <name>Mg(2+)</name>
        <dbReference type="ChEBI" id="CHEBI:18420"/>
    </cofactor>
</comment>
<comment type="similarity">
    <text evidence="2">Belongs to the glycosyltransferase 2 family.</text>
</comment>
<dbReference type="OrthoDB" id="9797819at2"/>
<evidence type="ECO:0000259" key="7">
    <source>
        <dbReference type="Pfam" id="PF00535"/>
    </source>
</evidence>
<proteinExistence type="inferred from homology"/>
<feature type="transmembrane region" description="Helical" evidence="6">
    <location>
        <begin position="488"/>
        <end position="505"/>
    </location>
</feature>
<dbReference type="Gene3D" id="3.40.50.1000">
    <property type="entry name" value="HAD superfamily/HAD-like"/>
    <property type="match status" value="1"/>
</dbReference>
<dbReference type="Gene3D" id="3.90.550.10">
    <property type="entry name" value="Spore Coat Polysaccharide Biosynthesis Protein SpsA, Chain A"/>
    <property type="match status" value="1"/>
</dbReference>
<dbReference type="PANTHER" id="PTHR48090:SF10">
    <property type="entry name" value="GLUCOSYL-3-PHOSPHOGLYCERATE SYNTHASE"/>
    <property type="match status" value="1"/>
</dbReference>
<dbReference type="Pfam" id="PF00702">
    <property type="entry name" value="Hydrolase"/>
    <property type="match status" value="1"/>
</dbReference>
<dbReference type="InterPro" id="IPR036412">
    <property type="entry name" value="HAD-like_sf"/>
</dbReference>
<keyword evidence="6" id="KW-0472">Membrane</keyword>
<evidence type="ECO:0000256" key="3">
    <source>
        <dbReference type="ARBA" id="ARBA00022676"/>
    </source>
</evidence>
<gene>
    <name evidence="8" type="ORF">COR50_06805</name>
</gene>
<keyword evidence="4 8" id="KW-0808">Transferase</keyword>
<evidence type="ECO:0000256" key="4">
    <source>
        <dbReference type="ARBA" id="ARBA00022679"/>
    </source>
</evidence>
<dbReference type="AlphaFoldDB" id="A0A291QSR3"/>
<evidence type="ECO:0000313" key="9">
    <source>
        <dbReference type="Proteomes" id="UP000220133"/>
    </source>
</evidence>
<keyword evidence="3" id="KW-0328">Glycosyltransferase</keyword>
<dbReference type="PANTHER" id="PTHR48090">
    <property type="entry name" value="UNDECAPRENYL-PHOSPHATE 4-DEOXY-4-FORMAMIDO-L-ARABINOSE TRANSFERASE-RELATED"/>
    <property type="match status" value="1"/>
</dbReference>
<evidence type="ECO:0000256" key="2">
    <source>
        <dbReference type="ARBA" id="ARBA00006739"/>
    </source>
</evidence>
<feature type="domain" description="Glycosyltransferase 2-like" evidence="7">
    <location>
        <begin position="16"/>
        <end position="121"/>
    </location>
</feature>
<keyword evidence="9" id="KW-1185">Reference proteome</keyword>
<dbReference type="GO" id="GO:0016757">
    <property type="term" value="F:glycosyltransferase activity"/>
    <property type="evidence" value="ECO:0007669"/>
    <property type="project" value="UniProtKB-KW"/>
</dbReference>
<dbReference type="Pfam" id="PF00535">
    <property type="entry name" value="Glycos_transf_2"/>
    <property type="match status" value="1"/>
</dbReference>
<keyword evidence="6" id="KW-1133">Transmembrane helix</keyword>
<keyword evidence="6" id="KW-0812">Transmembrane</keyword>
<dbReference type="EMBL" id="CP023777">
    <property type="protein sequence ID" value="ATL46913.1"/>
    <property type="molecule type" value="Genomic_DNA"/>
</dbReference>
<dbReference type="CDD" id="cd04179">
    <property type="entry name" value="DPM_DPG-synthase_like"/>
    <property type="match status" value="1"/>
</dbReference>
<name>A0A291QSR3_9BACT</name>
<sequence>MCGMDLFTYQCKAMISIVIPVLNEGNTIRQVIRTLKKTTLPHEIILVDDNSIDNTVSEAMKEKVRVITSSIRGKGISMLEGMMAAKYDTIVYLDGDILTYTPDVAEKLAAPILDGDADFVKSYFQRQAGRVTELVAKPLLSILFPEIAGFHQPLSGMIAARKDFLKEIQFENDYGVDIGLLIDMHMAGARIVEVNIGKIENNMQSWEQLGKMSREVSRTILQKAENFPIQNLETLSNIHLIREQMERSIMESIDKLQKMIIFNLDEVLLTQDYMQLATLTFDKEEAYQQILQHYSDPIDILKRSVHLFENRNIAELQEVADEIPLVTGASDVIRDLKKKGYVVGIVTDGFETIAHHIKNKLGIDFVFANRLHFYHSVATGEITIPEYFLKNDPIKGFPKYDKSYLLEYIEEKYHIPTSNIIYVGSGKKDADLLSLAGIGIAFSPAIPAIEKVADRIIPGNNIYPLLKIVPSMPVKYLPWYKNRKLKRIGFAAIATIAVLGTAYWLHKRQCKKQVIQQV</sequence>
<dbReference type="InterPro" id="IPR001173">
    <property type="entry name" value="Glyco_trans_2-like"/>
</dbReference>
<reference evidence="8 9" key="1">
    <citation type="submission" date="2017-10" db="EMBL/GenBank/DDBJ databases">
        <title>Paenichitinophaga pekingensis gen. nov., sp. nov., isolated from activated sludge.</title>
        <authorList>
            <person name="Jin D."/>
            <person name="Kong X."/>
            <person name="Deng Y."/>
            <person name="Bai Z."/>
        </authorList>
    </citation>
    <scope>NUCLEOTIDE SEQUENCE [LARGE SCALE GENOMIC DNA]</scope>
    <source>
        <strain evidence="8 9">13</strain>
    </source>
</reference>